<gene>
    <name evidence="1" type="ORF">CDAR_236831</name>
</gene>
<organism evidence="1 2">
    <name type="scientific">Caerostris darwini</name>
    <dbReference type="NCBI Taxonomy" id="1538125"/>
    <lineage>
        <taxon>Eukaryota</taxon>
        <taxon>Metazoa</taxon>
        <taxon>Ecdysozoa</taxon>
        <taxon>Arthropoda</taxon>
        <taxon>Chelicerata</taxon>
        <taxon>Arachnida</taxon>
        <taxon>Araneae</taxon>
        <taxon>Araneomorphae</taxon>
        <taxon>Entelegynae</taxon>
        <taxon>Araneoidea</taxon>
        <taxon>Araneidae</taxon>
        <taxon>Caerostris</taxon>
    </lineage>
</organism>
<dbReference type="Proteomes" id="UP001054837">
    <property type="component" value="Unassembled WGS sequence"/>
</dbReference>
<evidence type="ECO:0000313" key="2">
    <source>
        <dbReference type="Proteomes" id="UP001054837"/>
    </source>
</evidence>
<sequence length="113" mass="13033">MERLLFLILPFQNREKDTQWSVSFSWQGPVSFWNQETGIIHFLFVSRSFCKFYSDGCSCSSDGSSLVVTGCDRRQLCRHEPAYFVSPLFCSLLAWLPFFHHKSTALLLTVKGL</sequence>
<comment type="caution">
    <text evidence="1">The sequence shown here is derived from an EMBL/GenBank/DDBJ whole genome shotgun (WGS) entry which is preliminary data.</text>
</comment>
<dbReference type="EMBL" id="BPLQ01007128">
    <property type="protein sequence ID" value="GIY28050.1"/>
    <property type="molecule type" value="Genomic_DNA"/>
</dbReference>
<evidence type="ECO:0000313" key="1">
    <source>
        <dbReference type="EMBL" id="GIY28050.1"/>
    </source>
</evidence>
<accession>A0AAV4S1Y8</accession>
<keyword evidence="2" id="KW-1185">Reference proteome</keyword>
<reference evidence="1 2" key="1">
    <citation type="submission" date="2021-06" db="EMBL/GenBank/DDBJ databases">
        <title>Caerostris darwini draft genome.</title>
        <authorList>
            <person name="Kono N."/>
            <person name="Arakawa K."/>
        </authorList>
    </citation>
    <scope>NUCLEOTIDE SEQUENCE [LARGE SCALE GENOMIC DNA]</scope>
</reference>
<proteinExistence type="predicted"/>
<name>A0AAV4S1Y8_9ARAC</name>
<protein>
    <submittedName>
        <fullName evidence="1">Uncharacterized protein</fullName>
    </submittedName>
</protein>
<dbReference type="AlphaFoldDB" id="A0AAV4S1Y8"/>